<dbReference type="EMBL" id="HG996476">
    <property type="protein sequence ID" value="CAG1852364.1"/>
    <property type="molecule type" value="Genomic_DNA"/>
</dbReference>
<dbReference type="SUPFAM" id="SSF56112">
    <property type="entry name" value="Protein kinase-like (PK-like)"/>
    <property type="match status" value="1"/>
</dbReference>
<evidence type="ECO:0000259" key="1">
    <source>
        <dbReference type="PROSITE" id="PS50011"/>
    </source>
</evidence>
<organism evidence="3 4">
    <name type="scientific">Musa acuminata subsp. malaccensis</name>
    <name type="common">Wild banana</name>
    <name type="synonym">Musa malaccensis</name>
    <dbReference type="NCBI Taxonomy" id="214687"/>
    <lineage>
        <taxon>Eukaryota</taxon>
        <taxon>Viridiplantae</taxon>
        <taxon>Streptophyta</taxon>
        <taxon>Embryophyta</taxon>
        <taxon>Tracheophyta</taxon>
        <taxon>Spermatophyta</taxon>
        <taxon>Magnoliopsida</taxon>
        <taxon>Liliopsida</taxon>
        <taxon>Zingiberales</taxon>
        <taxon>Musaceae</taxon>
        <taxon>Musa</taxon>
    </lineage>
</organism>
<evidence type="ECO:0000313" key="4">
    <source>
        <dbReference type="Proteomes" id="UP000012960"/>
    </source>
</evidence>
<dbReference type="InterPro" id="IPR011009">
    <property type="entry name" value="Kinase-like_dom_sf"/>
</dbReference>
<evidence type="ECO:0000313" key="3">
    <source>
        <dbReference type="EnsemblPlants" id="Ma10_p02690.1"/>
    </source>
</evidence>
<evidence type="ECO:0000313" key="2">
    <source>
        <dbReference type="EMBL" id="CAG1852364.1"/>
    </source>
</evidence>
<gene>
    <name evidence="2" type="ORF">GSMUA_305900.1</name>
</gene>
<dbReference type="InterPro" id="IPR001245">
    <property type="entry name" value="Ser-Thr/Tyr_kinase_cat_dom"/>
</dbReference>
<protein>
    <submittedName>
        <fullName evidence="2">(wild Malaysian banana) hypothetical protein</fullName>
    </submittedName>
</protein>
<dbReference type="GO" id="GO:0004672">
    <property type="term" value="F:protein kinase activity"/>
    <property type="evidence" value="ECO:0007669"/>
    <property type="project" value="InterPro"/>
</dbReference>
<dbReference type="Gramene" id="Ma10_t02690.1">
    <property type="protein sequence ID" value="Ma10_p02690.1"/>
    <property type="gene ID" value="Ma10_g02690"/>
</dbReference>
<dbReference type="OMA" id="WTARIRI"/>
<reference evidence="2" key="1">
    <citation type="submission" date="2021-03" db="EMBL/GenBank/DDBJ databases">
        <authorList>
            <consortium name="Genoscope - CEA"/>
            <person name="William W."/>
        </authorList>
    </citation>
    <scope>NUCLEOTIDE SEQUENCE</scope>
    <source>
        <strain evidence="2">Doubled-haploid Pahang</strain>
    </source>
</reference>
<dbReference type="Proteomes" id="UP000012960">
    <property type="component" value="Unplaced"/>
</dbReference>
<dbReference type="GO" id="GO:0005524">
    <property type="term" value="F:ATP binding"/>
    <property type="evidence" value="ECO:0007669"/>
    <property type="project" value="InterPro"/>
</dbReference>
<name>A0A804KRV1_MUSAM</name>
<dbReference type="EnsemblPlants" id="Ma10_t02690.1">
    <property type="protein sequence ID" value="Ma10_p02690.1"/>
    <property type="gene ID" value="Ma10_g02690"/>
</dbReference>
<dbReference type="Gene3D" id="1.10.510.10">
    <property type="entry name" value="Transferase(Phosphotransferase) domain 1"/>
    <property type="match status" value="1"/>
</dbReference>
<reference evidence="3" key="2">
    <citation type="submission" date="2021-05" db="UniProtKB">
        <authorList>
            <consortium name="EnsemblPlants"/>
        </authorList>
    </citation>
    <scope>IDENTIFICATION</scope>
    <source>
        <strain evidence="3">subsp. malaccensis</strain>
    </source>
</reference>
<dbReference type="Pfam" id="PF07714">
    <property type="entry name" value="PK_Tyr_Ser-Thr"/>
    <property type="match status" value="1"/>
</dbReference>
<accession>A0A804KRV1</accession>
<dbReference type="PROSITE" id="PS00108">
    <property type="entry name" value="PROTEIN_KINASE_ST"/>
    <property type="match status" value="1"/>
</dbReference>
<dbReference type="InterPro" id="IPR050823">
    <property type="entry name" value="Plant_Ser_Thr_Prot_Kinase"/>
</dbReference>
<dbReference type="PROSITE" id="PS50011">
    <property type="entry name" value="PROTEIN_KINASE_DOM"/>
    <property type="match status" value="1"/>
</dbReference>
<feature type="domain" description="Protein kinase" evidence="1">
    <location>
        <begin position="1"/>
        <end position="92"/>
    </location>
</feature>
<dbReference type="PANTHER" id="PTHR45621">
    <property type="entry name" value="OS01G0588500 PROTEIN-RELATED"/>
    <property type="match status" value="1"/>
</dbReference>
<dbReference type="InterPro" id="IPR008271">
    <property type="entry name" value="Ser/Thr_kinase_AS"/>
</dbReference>
<keyword evidence="4" id="KW-1185">Reference proteome</keyword>
<sequence length="92" mass="10726">MNSLINQLIGYCLEDEQRLLVYEFMPRGSLENHLFRRSSYYQALSWNLRMKIALGAAKGLAFLHSDKAKVIYRDFKASNVLLDSVYNHLENL</sequence>
<dbReference type="InterPro" id="IPR000719">
    <property type="entry name" value="Prot_kinase_dom"/>
</dbReference>
<proteinExistence type="predicted"/>
<dbReference type="InParanoid" id="A0A804KRV1"/>
<dbReference type="AlphaFoldDB" id="A0A804KRV1"/>